<evidence type="ECO:0000313" key="2">
    <source>
        <dbReference type="Proteomes" id="UP000887574"/>
    </source>
</evidence>
<dbReference type="AlphaFoldDB" id="A0A915D8F7"/>
<evidence type="ECO:0000256" key="1">
    <source>
        <dbReference type="SAM" id="MobiDB-lite"/>
    </source>
</evidence>
<feature type="compositionally biased region" description="Low complexity" evidence="1">
    <location>
        <begin position="29"/>
        <end position="43"/>
    </location>
</feature>
<keyword evidence="2" id="KW-1185">Reference proteome</keyword>
<feature type="region of interest" description="Disordered" evidence="1">
    <location>
        <begin position="1"/>
        <end position="59"/>
    </location>
</feature>
<name>A0A915D8F7_9BILA</name>
<sequence>MNSPSPSRTKVVAEARKSAPLTASEKRQVMMTPSSSVSTSSRPALIKTGSTSSEQNKPKRWIAVDTSTMANPNILSTELSARCANCMFCKSLEAKKPNSSQSPAETNNNQEEESVAVIPAVIDSPSSPAVLDAEGVVCAIDELNYYVWCHDYDSESTFPRQQFDFSPGQWISFKAKQNVDETFEYFLVNKMLLSFRLKLYLVWSLLTVLFIEQAGGREKKLLVKLRYRFYEGEIYTSVTKITVEGVERMSKLKFDVPPPDSSRQFDLELKLSDSRVLCLLASGSSLLHTTLFPYCSPSDVLMVQCSVTFPLKIDAARRQVLKSDVSGRVLWARRETNCNVGKTVDALLRYSNSGDETSSYWEIEHISPDVRLVIP</sequence>
<proteinExistence type="predicted"/>
<protein>
    <submittedName>
        <fullName evidence="3">Uncharacterized protein</fullName>
    </submittedName>
</protein>
<dbReference type="Proteomes" id="UP000887574">
    <property type="component" value="Unplaced"/>
</dbReference>
<reference evidence="3" key="1">
    <citation type="submission" date="2022-11" db="UniProtKB">
        <authorList>
            <consortium name="WormBaseParasite"/>
        </authorList>
    </citation>
    <scope>IDENTIFICATION</scope>
</reference>
<organism evidence="2 3">
    <name type="scientific">Ditylenchus dipsaci</name>
    <dbReference type="NCBI Taxonomy" id="166011"/>
    <lineage>
        <taxon>Eukaryota</taxon>
        <taxon>Metazoa</taxon>
        <taxon>Ecdysozoa</taxon>
        <taxon>Nematoda</taxon>
        <taxon>Chromadorea</taxon>
        <taxon>Rhabditida</taxon>
        <taxon>Tylenchina</taxon>
        <taxon>Tylenchomorpha</taxon>
        <taxon>Sphaerularioidea</taxon>
        <taxon>Anguinidae</taxon>
        <taxon>Anguininae</taxon>
        <taxon>Ditylenchus</taxon>
    </lineage>
</organism>
<accession>A0A915D8F7</accession>
<dbReference type="WBParaSite" id="jg1684">
    <property type="protein sequence ID" value="jg1684"/>
    <property type="gene ID" value="jg1684"/>
</dbReference>
<evidence type="ECO:0000313" key="3">
    <source>
        <dbReference type="WBParaSite" id="jg1684"/>
    </source>
</evidence>